<dbReference type="EMBL" id="JASNWA010000009">
    <property type="protein sequence ID" value="KAK3170174.1"/>
    <property type="molecule type" value="Genomic_DNA"/>
</dbReference>
<dbReference type="SUPFAM" id="SSF50475">
    <property type="entry name" value="FMN-binding split barrel"/>
    <property type="match status" value="1"/>
</dbReference>
<comment type="caution">
    <text evidence="5">The sequence shown here is derived from an EMBL/GenBank/DDBJ whole genome shotgun (WGS) entry which is preliminary data.</text>
</comment>
<comment type="similarity">
    <text evidence="3">Belongs to the flavoredoxin family.</text>
</comment>
<proteinExistence type="inferred from homology"/>
<dbReference type="InterPro" id="IPR052174">
    <property type="entry name" value="Flavoredoxin"/>
</dbReference>
<protein>
    <recommendedName>
        <fullName evidence="4">Flavin reductase like domain-containing protein</fullName>
    </recommendedName>
</protein>
<dbReference type="PANTHER" id="PTHR43567:SF1">
    <property type="entry name" value="FLAVOREDOXIN"/>
    <property type="match status" value="1"/>
</dbReference>
<accession>A0AAD9Z1W5</accession>
<evidence type="ECO:0000259" key="4">
    <source>
        <dbReference type="Pfam" id="PF01613"/>
    </source>
</evidence>
<dbReference type="InterPro" id="IPR012349">
    <property type="entry name" value="Split_barrel_FMN-bd"/>
</dbReference>
<keyword evidence="2" id="KW-0285">Flavoprotein</keyword>
<dbReference type="Proteomes" id="UP001276659">
    <property type="component" value="Unassembled WGS sequence"/>
</dbReference>
<gene>
    <name evidence="5" type="ORF">OEA41_009560</name>
</gene>
<sequence length="211" mass="23708">MHQTISPAILYWGTPVIIISTTNEDGTTNLAPMSSAWWLRQRCMLGLASQSQTTRNLQRTKQCVLNMPSDSMVTQVNALAKTSGRQDLSPFKKAAGYEYVKDKFGRAKLTPMGSEMVTPLRVQECPVQMEAELVQVNEMNCGEEGMGGFFLGLEVKILKVHGEESIVQIGASDRIDVDRWKPLMMSFQQFYGLSGRLQPSRLAEIDEEHYR</sequence>
<dbReference type="PANTHER" id="PTHR43567">
    <property type="entry name" value="FLAVOREDOXIN-RELATED-RELATED"/>
    <property type="match status" value="1"/>
</dbReference>
<dbReference type="Pfam" id="PF01613">
    <property type="entry name" value="Flavin_Reduct"/>
    <property type="match status" value="1"/>
</dbReference>
<dbReference type="InterPro" id="IPR002563">
    <property type="entry name" value="Flavin_Rdtase-like_dom"/>
</dbReference>
<keyword evidence="6" id="KW-1185">Reference proteome</keyword>
<dbReference type="Gene3D" id="2.30.110.10">
    <property type="entry name" value="Electron Transport, Fmn-binding Protein, Chain A"/>
    <property type="match status" value="1"/>
</dbReference>
<evidence type="ECO:0000256" key="2">
    <source>
        <dbReference type="ARBA" id="ARBA00022630"/>
    </source>
</evidence>
<evidence type="ECO:0000256" key="1">
    <source>
        <dbReference type="ARBA" id="ARBA00001917"/>
    </source>
</evidence>
<dbReference type="AlphaFoldDB" id="A0AAD9Z1W5"/>
<name>A0AAD9Z1W5_9LECA</name>
<organism evidence="5 6">
    <name type="scientific">Lepraria neglecta</name>
    <dbReference type="NCBI Taxonomy" id="209136"/>
    <lineage>
        <taxon>Eukaryota</taxon>
        <taxon>Fungi</taxon>
        <taxon>Dikarya</taxon>
        <taxon>Ascomycota</taxon>
        <taxon>Pezizomycotina</taxon>
        <taxon>Lecanoromycetes</taxon>
        <taxon>OSLEUM clade</taxon>
        <taxon>Lecanoromycetidae</taxon>
        <taxon>Lecanorales</taxon>
        <taxon>Lecanorineae</taxon>
        <taxon>Stereocaulaceae</taxon>
        <taxon>Lepraria</taxon>
    </lineage>
</organism>
<comment type="cofactor">
    <cofactor evidence="1">
        <name>FMN</name>
        <dbReference type="ChEBI" id="CHEBI:58210"/>
    </cofactor>
</comment>
<reference evidence="5" key="1">
    <citation type="submission" date="2022-11" db="EMBL/GenBank/DDBJ databases">
        <title>Chromosomal genome sequence assembly and mating type (MAT) locus characterization of the leprose asexual lichenized fungus Lepraria neglecta (Nyl.) Erichsen.</title>
        <authorList>
            <person name="Allen J.L."/>
            <person name="Pfeffer B."/>
        </authorList>
    </citation>
    <scope>NUCLEOTIDE SEQUENCE</scope>
    <source>
        <strain evidence="5">Allen 5258</strain>
    </source>
</reference>
<dbReference type="GO" id="GO:0010181">
    <property type="term" value="F:FMN binding"/>
    <property type="evidence" value="ECO:0007669"/>
    <property type="project" value="InterPro"/>
</dbReference>
<evidence type="ECO:0000313" key="6">
    <source>
        <dbReference type="Proteomes" id="UP001276659"/>
    </source>
</evidence>
<evidence type="ECO:0000256" key="3">
    <source>
        <dbReference type="ARBA" id="ARBA00038054"/>
    </source>
</evidence>
<evidence type="ECO:0000313" key="5">
    <source>
        <dbReference type="EMBL" id="KAK3170174.1"/>
    </source>
</evidence>
<feature type="domain" description="Flavin reductase like" evidence="4">
    <location>
        <begin position="14"/>
        <end position="142"/>
    </location>
</feature>